<dbReference type="AlphaFoldDB" id="A0A8J2R9R5"/>
<evidence type="ECO:0000313" key="2">
    <source>
        <dbReference type="EMBL" id="CAH0098278.1"/>
    </source>
</evidence>
<sequence length="378" mass="42872">MNSKNLSASLTCTTSFPDLEDSLRLITPLILDDSPSLANPFHSLTCRIASSPRPTTSSPATAPTPKRFRQEWLQQQGEQVDRDRAALKTYEREETAARKVLADLNLPFDWVKAEVLQKEFLDYNAQFVLGQLGRFVKCRKVKNKGVITVRMEIKPLKLSHLVNYIDCFGANGSGLANYNDIPYAITKSAENYKYQAIDDFVNRLHVVSLPGYNNVTFIMNRISGLTSKVQNLKFYTDENEVTDFKSATKRNDPRDKSNTQRNPRRRNWEGGGYFKWDGRTTYPKSPPRESGEDEEDWSSWYKEEMVHGMEGVNEVEAGSNSSLPELEDCSEEDAGSNSSIPELEDCSEEDDGSNCSMQELEEFEYTSARGTINNCKIR</sequence>
<keyword evidence="3" id="KW-1185">Reference proteome</keyword>
<organism evidence="2 3">
    <name type="scientific">Daphnia galeata</name>
    <dbReference type="NCBI Taxonomy" id="27404"/>
    <lineage>
        <taxon>Eukaryota</taxon>
        <taxon>Metazoa</taxon>
        <taxon>Ecdysozoa</taxon>
        <taxon>Arthropoda</taxon>
        <taxon>Crustacea</taxon>
        <taxon>Branchiopoda</taxon>
        <taxon>Diplostraca</taxon>
        <taxon>Cladocera</taxon>
        <taxon>Anomopoda</taxon>
        <taxon>Daphniidae</taxon>
        <taxon>Daphnia</taxon>
    </lineage>
</organism>
<dbReference type="EMBL" id="CAKKLH010000001">
    <property type="protein sequence ID" value="CAH0098278.1"/>
    <property type="molecule type" value="Genomic_DNA"/>
</dbReference>
<evidence type="ECO:0000313" key="3">
    <source>
        <dbReference type="Proteomes" id="UP000789390"/>
    </source>
</evidence>
<proteinExistence type="predicted"/>
<comment type="caution">
    <text evidence="2">The sequence shown here is derived from an EMBL/GenBank/DDBJ whole genome shotgun (WGS) entry which is preliminary data.</text>
</comment>
<evidence type="ECO:0000256" key="1">
    <source>
        <dbReference type="SAM" id="MobiDB-lite"/>
    </source>
</evidence>
<name>A0A8J2R9R5_9CRUS</name>
<feature type="compositionally biased region" description="Acidic residues" evidence="1">
    <location>
        <begin position="342"/>
        <end position="352"/>
    </location>
</feature>
<feature type="compositionally biased region" description="Basic and acidic residues" evidence="1">
    <location>
        <begin position="249"/>
        <end position="258"/>
    </location>
</feature>
<protein>
    <submittedName>
        <fullName evidence="2">Uncharacterized protein</fullName>
    </submittedName>
</protein>
<dbReference type="Proteomes" id="UP000789390">
    <property type="component" value="Unassembled WGS sequence"/>
</dbReference>
<feature type="compositionally biased region" description="Acidic residues" evidence="1">
    <location>
        <begin position="325"/>
        <end position="334"/>
    </location>
</feature>
<reference evidence="2" key="1">
    <citation type="submission" date="2021-11" db="EMBL/GenBank/DDBJ databases">
        <authorList>
            <person name="Schell T."/>
        </authorList>
    </citation>
    <scope>NUCLEOTIDE SEQUENCE</scope>
    <source>
        <strain evidence="2">M5</strain>
    </source>
</reference>
<feature type="region of interest" description="Disordered" evidence="1">
    <location>
        <begin position="245"/>
        <end position="356"/>
    </location>
</feature>
<gene>
    <name evidence="2" type="ORF">DGAL_LOCUS326</name>
</gene>
<accession>A0A8J2R9R5</accession>